<dbReference type="Proteomes" id="UP000054538">
    <property type="component" value="Unassembled WGS sequence"/>
</dbReference>
<protein>
    <submittedName>
        <fullName evidence="1">Uncharacterized protein</fullName>
    </submittedName>
</protein>
<reference evidence="2" key="2">
    <citation type="submission" date="2015-01" db="EMBL/GenBank/DDBJ databases">
        <title>Evolutionary Origins and Diversification of the Mycorrhizal Mutualists.</title>
        <authorList>
            <consortium name="DOE Joint Genome Institute"/>
            <consortium name="Mycorrhizal Genomics Consortium"/>
            <person name="Kohler A."/>
            <person name="Kuo A."/>
            <person name="Nagy L.G."/>
            <person name="Floudas D."/>
            <person name="Copeland A."/>
            <person name="Barry K.W."/>
            <person name="Cichocki N."/>
            <person name="Veneault-Fourrey C."/>
            <person name="LaButti K."/>
            <person name="Lindquist E.A."/>
            <person name="Lipzen A."/>
            <person name="Lundell T."/>
            <person name="Morin E."/>
            <person name="Murat C."/>
            <person name="Riley R."/>
            <person name="Ohm R."/>
            <person name="Sun H."/>
            <person name="Tunlid A."/>
            <person name="Henrissat B."/>
            <person name="Grigoriev I.V."/>
            <person name="Hibbett D.S."/>
            <person name="Martin F."/>
        </authorList>
    </citation>
    <scope>NUCLEOTIDE SEQUENCE [LARGE SCALE GENOMIC DNA]</scope>
    <source>
        <strain evidence="2">Ve08.2h10</strain>
    </source>
</reference>
<reference evidence="1 2" key="1">
    <citation type="submission" date="2014-04" db="EMBL/GenBank/DDBJ databases">
        <authorList>
            <consortium name="DOE Joint Genome Institute"/>
            <person name="Kuo A."/>
            <person name="Kohler A."/>
            <person name="Jargeat P."/>
            <person name="Nagy L.G."/>
            <person name="Floudas D."/>
            <person name="Copeland A."/>
            <person name="Barry K.W."/>
            <person name="Cichocki N."/>
            <person name="Veneault-Fourrey C."/>
            <person name="LaButti K."/>
            <person name="Lindquist E.A."/>
            <person name="Lipzen A."/>
            <person name="Lundell T."/>
            <person name="Morin E."/>
            <person name="Murat C."/>
            <person name="Sun H."/>
            <person name="Tunlid A."/>
            <person name="Henrissat B."/>
            <person name="Grigoriev I.V."/>
            <person name="Hibbett D.S."/>
            <person name="Martin F."/>
            <person name="Nordberg H.P."/>
            <person name="Cantor M.N."/>
            <person name="Hua S.X."/>
        </authorList>
    </citation>
    <scope>NUCLEOTIDE SEQUENCE [LARGE SCALE GENOMIC DNA]</scope>
    <source>
        <strain evidence="1 2">Ve08.2h10</strain>
    </source>
</reference>
<dbReference type="HOGENOM" id="CLU_2688522_0_0_1"/>
<organism evidence="1 2">
    <name type="scientific">Paxillus rubicundulus Ve08.2h10</name>
    <dbReference type="NCBI Taxonomy" id="930991"/>
    <lineage>
        <taxon>Eukaryota</taxon>
        <taxon>Fungi</taxon>
        <taxon>Dikarya</taxon>
        <taxon>Basidiomycota</taxon>
        <taxon>Agaricomycotina</taxon>
        <taxon>Agaricomycetes</taxon>
        <taxon>Agaricomycetidae</taxon>
        <taxon>Boletales</taxon>
        <taxon>Paxilineae</taxon>
        <taxon>Paxillaceae</taxon>
        <taxon>Paxillus</taxon>
    </lineage>
</organism>
<keyword evidence="2" id="KW-1185">Reference proteome</keyword>
<name>A0A0D0DYG8_9AGAM</name>
<dbReference type="InParanoid" id="A0A0D0DYG8"/>
<accession>A0A0D0DYG8</accession>
<proteinExistence type="predicted"/>
<dbReference type="EMBL" id="KN824826">
    <property type="protein sequence ID" value="KIL00814.1"/>
    <property type="molecule type" value="Genomic_DNA"/>
</dbReference>
<dbReference type="AlphaFoldDB" id="A0A0D0DYG8"/>
<sequence length="74" mass="8245">MRVNLPLFICGETRNAETDVCFVDRSQNDIILLVQEDKRLELWEPLNARAQLVAGAVAAFNENNAHREAAGLPP</sequence>
<evidence type="ECO:0000313" key="2">
    <source>
        <dbReference type="Proteomes" id="UP000054538"/>
    </source>
</evidence>
<dbReference type="OrthoDB" id="3258141at2759"/>
<gene>
    <name evidence="1" type="ORF">PAXRUDRAFT_790167</name>
</gene>
<evidence type="ECO:0000313" key="1">
    <source>
        <dbReference type="EMBL" id="KIL00814.1"/>
    </source>
</evidence>